<dbReference type="EMBL" id="JACBYR010000001">
    <property type="protein sequence ID" value="NYE80738.1"/>
    <property type="molecule type" value="Genomic_DNA"/>
</dbReference>
<dbReference type="Proteomes" id="UP000542125">
    <property type="component" value="Unassembled WGS sequence"/>
</dbReference>
<keyword evidence="6 10" id="KW-0812">Transmembrane</keyword>
<evidence type="ECO:0000256" key="3">
    <source>
        <dbReference type="ARBA" id="ARBA00022448"/>
    </source>
</evidence>
<evidence type="ECO:0000256" key="7">
    <source>
        <dbReference type="ARBA" id="ARBA00022927"/>
    </source>
</evidence>
<dbReference type="Gene3D" id="3.30.1360.100">
    <property type="entry name" value="General secretion pathway protein M, EpsM"/>
    <property type="match status" value="1"/>
</dbReference>
<keyword evidence="3" id="KW-0813">Transport</keyword>
<evidence type="ECO:0000256" key="4">
    <source>
        <dbReference type="ARBA" id="ARBA00022475"/>
    </source>
</evidence>
<reference evidence="11 12" key="1">
    <citation type="submission" date="2020-07" db="EMBL/GenBank/DDBJ databases">
        <title>Genomic Encyclopedia of Type Strains, Phase IV (KMG-V): Genome sequencing to study the core and pangenomes of soil and plant-associated prokaryotes.</title>
        <authorList>
            <person name="Whitman W."/>
        </authorList>
    </citation>
    <scope>NUCLEOTIDE SEQUENCE [LARGE SCALE GENOMIC DNA]</scope>
    <source>
        <strain evidence="11 12">SAS40</strain>
    </source>
</reference>
<dbReference type="AlphaFoldDB" id="A0A7Y9IQK4"/>
<protein>
    <submittedName>
        <fullName evidence="11">General secretion pathway protein M</fullName>
    </submittedName>
</protein>
<dbReference type="GO" id="GO:0005886">
    <property type="term" value="C:plasma membrane"/>
    <property type="evidence" value="ECO:0007669"/>
    <property type="project" value="UniProtKB-SubCell"/>
</dbReference>
<comment type="similarity">
    <text evidence="2">Belongs to the GSP M family.</text>
</comment>
<dbReference type="GO" id="GO:0015627">
    <property type="term" value="C:type II protein secretion system complex"/>
    <property type="evidence" value="ECO:0007669"/>
    <property type="project" value="InterPro"/>
</dbReference>
<evidence type="ECO:0000256" key="1">
    <source>
        <dbReference type="ARBA" id="ARBA00004377"/>
    </source>
</evidence>
<comment type="subcellular location">
    <subcellularLocation>
        <location evidence="1">Cell inner membrane</location>
        <topology evidence="1">Single-pass membrane protein</topology>
    </subcellularLocation>
</comment>
<evidence type="ECO:0000256" key="2">
    <source>
        <dbReference type="ARBA" id="ARBA00010637"/>
    </source>
</evidence>
<comment type="caution">
    <text evidence="11">The sequence shown here is derived from an EMBL/GenBank/DDBJ whole genome shotgun (WGS) entry which is preliminary data.</text>
</comment>
<organism evidence="11 12">
    <name type="scientific">Pigmentiphaga litoralis</name>
    <dbReference type="NCBI Taxonomy" id="516702"/>
    <lineage>
        <taxon>Bacteria</taxon>
        <taxon>Pseudomonadati</taxon>
        <taxon>Pseudomonadota</taxon>
        <taxon>Betaproteobacteria</taxon>
        <taxon>Burkholderiales</taxon>
        <taxon>Alcaligenaceae</taxon>
        <taxon>Pigmentiphaga</taxon>
    </lineage>
</organism>
<evidence type="ECO:0000256" key="5">
    <source>
        <dbReference type="ARBA" id="ARBA00022519"/>
    </source>
</evidence>
<dbReference type="InterPro" id="IPR007690">
    <property type="entry name" value="T2SS_GspM"/>
</dbReference>
<sequence>MNARLNERMNARVAPALRKRTESLSRRWARLAPRERRLLTICGTVVGLAIIFLVLIEPAWTTYRRLQVQLPLLRTQAATVDALTLEARSLQRASGGRMTPAETRQALADSLRQAGIAGTLEDIAPPTDQPTSDAGLQVSVDKVSATALMQWLAAVPAQTRLRLVQAELERPKDENGRLLVGKVSGLMLFVANTTPGATTPASQGR</sequence>
<evidence type="ECO:0000256" key="9">
    <source>
        <dbReference type="ARBA" id="ARBA00023136"/>
    </source>
</evidence>
<evidence type="ECO:0000256" key="6">
    <source>
        <dbReference type="ARBA" id="ARBA00022692"/>
    </source>
</evidence>
<evidence type="ECO:0000256" key="10">
    <source>
        <dbReference type="SAM" id="Phobius"/>
    </source>
</evidence>
<keyword evidence="5" id="KW-0997">Cell inner membrane</keyword>
<accession>A0A7Y9IQK4</accession>
<evidence type="ECO:0000256" key="8">
    <source>
        <dbReference type="ARBA" id="ARBA00022989"/>
    </source>
</evidence>
<evidence type="ECO:0000313" key="11">
    <source>
        <dbReference type="EMBL" id="NYE80738.1"/>
    </source>
</evidence>
<keyword evidence="4" id="KW-1003">Cell membrane</keyword>
<keyword evidence="9 10" id="KW-0472">Membrane</keyword>
<dbReference type="GO" id="GO:0015628">
    <property type="term" value="P:protein secretion by the type II secretion system"/>
    <property type="evidence" value="ECO:0007669"/>
    <property type="project" value="InterPro"/>
</dbReference>
<dbReference type="Pfam" id="PF04612">
    <property type="entry name" value="T2SSM"/>
    <property type="match status" value="1"/>
</dbReference>
<gene>
    <name evidence="11" type="ORF">FHW18_000009</name>
</gene>
<keyword evidence="8 10" id="KW-1133">Transmembrane helix</keyword>
<proteinExistence type="inferred from homology"/>
<feature type="transmembrane region" description="Helical" evidence="10">
    <location>
        <begin position="38"/>
        <end position="60"/>
    </location>
</feature>
<dbReference type="SUPFAM" id="SSF103054">
    <property type="entry name" value="General secretion pathway protein M, EpsM"/>
    <property type="match status" value="1"/>
</dbReference>
<evidence type="ECO:0000313" key="12">
    <source>
        <dbReference type="Proteomes" id="UP000542125"/>
    </source>
</evidence>
<name>A0A7Y9IQK4_9BURK</name>
<dbReference type="RefSeq" id="WP_179582135.1">
    <property type="nucleotide sequence ID" value="NZ_JACBYR010000001.1"/>
</dbReference>
<keyword evidence="12" id="KW-1185">Reference proteome</keyword>
<dbReference type="InterPro" id="IPR023229">
    <property type="entry name" value="T2SS_M_periplasmic_sf"/>
</dbReference>
<keyword evidence="7" id="KW-0653">Protein transport</keyword>